<evidence type="ECO:0000256" key="1">
    <source>
        <dbReference type="ARBA" id="ARBA00022679"/>
    </source>
</evidence>
<comment type="caution">
    <text evidence="4">The sequence shown here is derived from an EMBL/GenBank/DDBJ whole genome shotgun (WGS) entry which is preliminary data.</text>
</comment>
<dbReference type="SUPFAM" id="SSF55729">
    <property type="entry name" value="Acyl-CoA N-acyltransferases (Nat)"/>
    <property type="match status" value="1"/>
</dbReference>
<sequence>MNTVGTSSFQIVRVPYDHRDAQMLIEKLQAVYVERYGGRDDDELAPEMFEPPAGSFFVGYAGDLPAASGAWRRTDGSKAELKRLYVVPEWNRRGLARQMLARLEGSALDAGCDQVILSTGPRQPEAIALYRSAGYTDVGPFGYYGDHATELVTFLGKNLN</sequence>
<organism evidence="4 5">
    <name type="scientific">Kribbella karoonensis</name>
    <dbReference type="NCBI Taxonomy" id="324851"/>
    <lineage>
        <taxon>Bacteria</taxon>
        <taxon>Bacillati</taxon>
        <taxon>Actinomycetota</taxon>
        <taxon>Actinomycetes</taxon>
        <taxon>Propionibacteriales</taxon>
        <taxon>Kribbellaceae</taxon>
        <taxon>Kribbella</taxon>
    </lineage>
</organism>
<evidence type="ECO:0000256" key="2">
    <source>
        <dbReference type="ARBA" id="ARBA00023315"/>
    </source>
</evidence>
<name>A0ABN2ELH1_9ACTN</name>
<dbReference type="CDD" id="cd04301">
    <property type="entry name" value="NAT_SF"/>
    <property type="match status" value="1"/>
</dbReference>
<dbReference type="InterPro" id="IPR016181">
    <property type="entry name" value="Acyl_CoA_acyltransferase"/>
</dbReference>
<keyword evidence="5" id="KW-1185">Reference proteome</keyword>
<keyword evidence="2" id="KW-0012">Acyltransferase</keyword>
<reference evidence="4 5" key="1">
    <citation type="journal article" date="2019" name="Int. J. Syst. Evol. Microbiol.">
        <title>The Global Catalogue of Microorganisms (GCM) 10K type strain sequencing project: providing services to taxonomists for standard genome sequencing and annotation.</title>
        <authorList>
            <consortium name="The Broad Institute Genomics Platform"/>
            <consortium name="The Broad Institute Genome Sequencing Center for Infectious Disease"/>
            <person name="Wu L."/>
            <person name="Ma J."/>
        </authorList>
    </citation>
    <scope>NUCLEOTIDE SEQUENCE [LARGE SCALE GENOMIC DNA]</scope>
    <source>
        <strain evidence="4 5">JCM 14304</strain>
    </source>
</reference>
<accession>A0ABN2ELH1</accession>
<dbReference type="RefSeq" id="WP_344199904.1">
    <property type="nucleotide sequence ID" value="NZ_BAAAND010000012.1"/>
</dbReference>
<evidence type="ECO:0000313" key="4">
    <source>
        <dbReference type="EMBL" id="GAA1611074.1"/>
    </source>
</evidence>
<evidence type="ECO:0000313" key="5">
    <source>
        <dbReference type="Proteomes" id="UP001500190"/>
    </source>
</evidence>
<dbReference type="PROSITE" id="PS51186">
    <property type="entry name" value="GNAT"/>
    <property type="match status" value="1"/>
</dbReference>
<proteinExistence type="predicted"/>
<dbReference type="InterPro" id="IPR050832">
    <property type="entry name" value="Bact_Acetyltransf"/>
</dbReference>
<dbReference type="InterPro" id="IPR000182">
    <property type="entry name" value="GNAT_dom"/>
</dbReference>
<dbReference type="Proteomes" id="UP001500190">
    <property type="component" value="Unassembled WGS sequence"/>
</dbReference>
<keyword evidence="1" id="KW-0808">Transferase</keyword>
<dbReference type="PANTHER" id="PTHR43877">
    <property type="entry name" value="AMINOALKYLPHOSPHONATE N-ACETYLTRANSFERASE-RELATED-RELATED"/>
    <property type="match status" value="1"/>
</dbReference>
<dbReference type="PANTHER" id="PTHR43877:SF2">
    <property type="entry name" value="AMINOALKYLPHOSPHONATE N-ACETYLTRANSFERASE-RELATED"/>
    <property type="match status" value="1"/>
</dbReference>
<dbReference type="Gene3D" id="3.40.630.30">
    <property type="match status" value="1"/>
</dbReference>
<dbReference type="EMBL" id="BAAAND010000012">
    <property type="protein sequence ID" value="GAA1611074.1"/>
    <property type="molecule type" value="Genomic_DNA"/>
</dbReference>
<feature type="domain" description="N-acetyltransferase" evidence="3">
    <location>
        <begin position="11"/>
        <end position="156"/>
    </location>
</feature>
<evidence type="ECO:0000259" key="3">
    <source>
        <dbReference type="PROSITE" id="PS51186"/>
    </source>
</evidence>
<dbReference type="Pfam" id="PF00583">
    <property type="entry name" value="Acetyltransf_1"/>
    <property type="match status" value="1"/>
</dbReference>
<protein>
    <submittedName>
        <fullName evidence="4">GNAT family N-acetyltransferase</fullName>
    </submittedName>
</protein>
<gene>
    <name evidence="4" type="ORF">GCM10009742_72220</name>
</gene>